<reference evidence="2" key="1">
    <citation type="journal article" date="2019" name="Int. J. Syst. Evol. Microbiol.">
        <title>The Global Catalogue of Microorganisms (GCM) 10K type strain sequencing project: providing services to taxonomists for standard genome sequencing and annotation.</title>
        <authorList>
            <consortium name="The Broad Institute Genomics Platform"/>
            <consortium name="The Broad Institute Genome Sequencing Center for Infectious Disease"/>
            <person name="Wu L."/>
            <person name="Ma J."/>
        </authorList>
    </citation>
    <scope>NUCLEOTIDE SEQUENCE [LARGE SCALE GENOMIC DNA]</scope>
    <source>
        <strain evidence="2">CGMCC 1.15420</strain>
    </source>
</reference>
<comment type="caution">
    <text evidence="1">The sequence shown here is derived from an EMBL/GenBank/DDBJ whole genome shotgun (WGS) entry which is preliminary data.</text>
</comment>
<proteinExistence type="predicted"/>
<dbReference type="PANTHER" id="PTHR18901">
    <property type="entry name" value="2-DEOXYGLUCOSE-6-PHOSPHATE PHOSPHATASE 2"/>
    <property type="match status" value="1"/>
</dbReference>
<dbReference type="InterPro" id="IPR041492">
    <property type="entry name" value="HAD_2"/>
</dbReference>
<dbReference type="Proteomes" id="UP000608420">
    <property type="component" value="Unassembled WGS sequence"/>
</dbReference>
<dbReference type="InterPro" id="IPR006439">
    <property type="entry name" value="HAD-SF_hydro_IA"/>
</dbReference>
<dbReference type="InterPro" id="IPR023214">
    <property type="entry name" value="HAD_sf"/>
</dbReference>
<dbReference type="NCBIfam" id="TIGR01509">
    <property type="entry name" value="HAD-SF-IA-v3"/>
    <property type="match status" value="1"/>
</dbReference>
<dbReference type="InterPro" id="IPR023198">
    <property type="entry name" value="PGP-like_dom2"/>
</dbReference>
<dbReference type="Gene3D" id="1.10.150.240">
    <property type="entry name" value="Putative phosphatase, domain 2"/>
    <property type="match status" value="1"/>
</dbReference>
<dbReference type="Gene3D" id="3.40.50.1000">
    <property type="entry name" value="HAD superfamily/HAD-like"/>
    <property type="match status" value="1"/>
</dbReference>
<evidence type="ECO:0000313" key="1">
    <source>
        <dbReference type="EMBL" id="GGG07253.1"/>
    </source>
</evidence>
<accession>A0ABQ1VZL5</accession>
<gene>
    <name evidence="1" type="ORF">GCM10010913_31330</name>
</gene>
<dbReference type="EMBL" id="BMIW01000024">
    <property type="protein sequence ID" value="GGG07253.1"/>
    <property type="molecule type" value="Genomic_DNA"/>
</dbReference>
<name>A0ABQ1VZL5_9BACL</name>
<organism evidence="1 2">
    <name type="scientific">Paenibacillus aceti</name>
    <dbReference type="NCBI Taxonomy" id="1820010"/>
    <lineage>
        <taxon>Bacteria</taxon>
        <taxon>Bacillati</taxon>
        <taxon>Bacillota</taxon>
        <taxon>Bacilli</taxon>
        <taxon>Bacillales</taxon>
        <taxon>Paenibacillaceae</taxon>
        <taxon>Paenibacillus</taxon>
    </lineage>
</organism>
<sequence>MDGVIIDSEPIHFAVDMETMEHFGYVVTKEQFEKYVGMTNPEMWADVKREFGLSHSVDEIIEYQLARKIDIIRHEAFEPIAGIRSLIAELKQRDFAIGLASSSPRVFIEAVLTRFEMLGIFDCIVSGEEVPRGKPAPDVYLEAAKQLGVDSHSCVVLEDARHGVAAAKAAGMKCIGYMNPNSGEQDLSQADWIIRDMKEISLDELFN</sequence>
<dbReference type="InterPro" id="IPR036412">
    <property type="entry name" value="HAD-like_sf"/>
</dbReference>
<evidence type="ECO:0000313" key="2">
    <source>
        <dbReference type="Proteomes" id="UP000608420"/>
    </source>
</evidence>
<dbReference type="SUPFAM" id="SSF56784">
    <property type="entry name" value="HAD-like"/>
    <property type="match status" value="1"/>
</dbReference>
<keyword evidence="2" id="KW-1185">Reference proteome</keyword>
<protein>
    <submittedName>
        <fullName evidence="1">Phosphatase</fullName>
    </submittedName>
</protein>
<dbReference type="Pfam" id="PF13419">
    <property type="entry name" value="HAD_2"/>
    <property type="match status" value="1"/>
</dbReference>
<dbReference type="PANTHER" id="PTHR18901:SF38">
    <property type="entry name" value="PSEUDOURIDINE-5'-PHOSPHATASE"/>
    <property type="match status" value="1"/>
</dbReference>
<dbReference type="CDD" id="cd16423">
    <property type="entry name" value="HAD_BPGM-like"/>
    <property type="match status" value="1"/>
</dbReference>